<protein>
    <submittedName>
        <fullName evidence="8">MFS domain-containing protein</fullName>
    </submittedName>
</protein>
<feature type="transmembrane region" description="Helical" evidence="6">
    <location>
        <begin position="298"/>
        <end position="319"/>
    </location>
</feature>
<feature type="transmembrane region" description="Helical" evidence="6">
    <location>
        <begin position="351"/>
        <end position="375"/>
    </location>
</feature>
<feature type="transmembrane region" description="Helical" evidence="6">
    <location>
        <begin position="179"/>
        <end position="198"/>
    </location>
</feature>
<evidence type="ECO:0000256" key="5">
    <source>
        <dbReference type="ARBA" id="ARBA00023136"/>
    </source>
</evidence>
<keyword evidence="9" id="KW-1185">Reference proteome</keyword>
<keyword evidence="2" id="KW-1003">Cell membrane</keyword>
<feature type="transmembrane region" description="Helical" evidence="6">
    <location>
        <begin position="115"/>
        <end position="135"/>
    </location>
</feature>
<comment type="caution">
    <text evidence="8">The sequence shown here is derived from an EMBL/GenBank/DDBJ whole genome shotgun (WGS) entry which is preliminary data.</text>
</comment>
<feature type="transmembrane region" description="Helical" evidence="6">
    <location>
        <begin position="89"/>
        <end position="109"/>
    </location>
</feature>
<dbReference type="EMBL" id="CALSBS010000038">
    <property type="protein sequence ID" value="CAH6662172.1"/>
    <property type="molecule type" value="Genomic_DNA"/>
</dbReference>
<dbReference type="PROSITE" id="PS00217">
    <property type="entry name" value="SUGAR_TRANSPORT_2"/>
    <property type="match status" value="1"/>
</dbReference>
<feature type="transmembrane region" description="Helical" evidence="6">
    <location>
        <begin position="326"/>
        <end position="345"/>
    </location>
</feature>
<feature type="transmembrane region" description="Helical" evidence="6">
    <location>
        <begin position="257"/>
        <end position="278"/>
    </location>
</feature>
<sequence>MHKAGDELIKSVIDIRFSALQWRVIALCFLVALFDGFDTQAVAFTGPAMIDAFGVDVKNLAPVLTAGIVGMTVGAMLLGMLGDRVGRRITLMVCVLIFSVATLLTAWSTHLDTIFILRVIAGFGMGGATPVLLSLAAEYSPHRHRGLVTTGVLLALPAGAMSGGLLAADMLPRWGWQSIYLIGGVAPLLLLVVIFFLLPDSLESLYARRSARSLKKANAILSRIAGREVVLPDASTQDAAVPARPVSRLSHLFSGSLRLTTMGIWSVYFFNWVAWFMLLSWLPTLLKQAGLAPADAPYASVTVNAAFIAFALPLSWFLPRINTLKIHYLMFAVGIAVALALSVAIPQQLWLASFLLIAFAGFGVGGQQLALNYLVVATYPAAVRATAMGWAIGMGRMGAIMGSAIGGLVLSGAGTGGFFLVLIVPLAIAFASLLLLRRRYVQATGPQDEVAVH</sequence>
<dbReference type="Pfam" id="PF07690">
    <property type="entry name" value="MFS_1"/>
    <property type="match status" value="1"/>
</dbReference>
<feature type="transmembrane region" description="Helical" evidence="6">
    <location>
        <begin position="147"/>
        <end position="167"/>
    </location>
</feature>
<dbReference type="PANTHER" id="PTHR23508">
    <property type="entry name" value="CARBOXYLIC ACID TRANSPORTER PROTEIN HOMOLOG"/>
    <property type="match status" value="1"/>
</dbReference>
<feature type="transmembrane region" description="Helical" evidence="6">
    <location>
        <begin position="416"/>
        <end position="436"/>
    </location>
</feature>
<dbReference type="InterPro" id="IPR020846">
    <property type="entry name" value="MFS_dom"/>
</dbReference>
<evidence type="ECO:0000259" key="7">
    <source>
        <dbReference type="PROSITE" id="PS50850"/>
    </source>
</evidence>
<dbReference type="InterPro" id="IPR011701">
    <property type="entry name" value="MFS"/>
</dbReference>
<feature type="transmembrane region" description="Helical" evidence="6">
    <location>
        <begin position="59"/>
        <end position="82"/>
    </location>
</feature>
<dbReference type="PANTHER" id="PTHR23508:SF10">
    <property type="entry name" value="CARBOXYLIC ACID TRANSPORTER PROTEIN HOMOLOG"/>
    <property type="match status" value="1"/>
</dbReference>
<keyword evidence="4 6" id="KW-1133">Transmembrane helix</keyword>
<evidence type="ECO:0000313" key="9">
    <source>
        <dbReference type="Proteomes" id="UP001152651"/>
    </source>
</evidence>
<evidence type="ECO:0000256" key="4">
    <source>
        <dbReference type="ARBA" id="ARBA00022989"/>
    </source>
</evidence>
<name>A0ABM9FGM0_9ENTR</name>
<dbReference type="InterPro" id="IPR036259">
    <property type="entry name" value="MFS_trans_sf"/>
</dbReference>
<gene>
    <name evidence="8" type="ORF">FBBNIHIM_24010</name>
</gene>
<comment type="subcellular location">
    <subcellularLocation>
        <location evidence="1">Cell membrane</location>
        <topology evidence="1">Multi-pass membrane protein</topology>
    </subcellularLocation>
</comment>
<keyword evidence="5 6" id="KW-0472">Membrane</keyword>
<feature type="transmembrane region" description="Helical" evidence="6">
    <location>
        <begin position="387"/>
        <end position="410"/>
    </location>
</feature>
<dbReference type="RefSeq" id="WP_253899267.1">
    <property type="nucleotide sequence ID" value="NZ_CALSBS010000038.1"/>
</dbReference>
<proteinExistence type="predicted"/>
<organism evidence="8 9">
    <name type="scientific">Pseudocitrobacter vendiensis</name>
    <dbReference type="NCBI Taxonomy" id="2488306"/>
    <lineage>
        <taxon>Bacteria</taxon>
        <taxon>Pseudomonadati</taxon>
        <taxon>Pseudomonadota</taxon>
        <taxon>Gammaproteobacteria</taxon>
        <taxon>Enterobacterales</taxon>
        <taxon>Enterobacteriaceae</taxon>
        <taxon>Pseudocitrobacter</taxon>
    </lineage>
</organism>
<evidence type="ECO:0000256" key="6">
    <source>
        <dbReference type="SAM" id="Phobius"/>
    </source>
</evidence>
<evidence type="ECO:0000256" key="2">
    <source>
        <dbReference type="ARBA" id="ARBA00022475"/>
    </source>
</evidence>
<reference evidence="8" key="1">
    <citation type="submission" date="2022-05" db="EMBL/GenBank/DDBJ databases">
        <authorList>
            <person name="Blom J."/>
        </authorList>
    </citation>
    <scope>NUCLEOTIDE SEQUENCE</scope>
    <source>
        <strain evidence="8">Type strain: CPO20170097</strain>
    </source>
</reference>
<accession>A0ABM9FGM0</accession>
<dbReference type="Proteomes" id="UP001152651">
    <property type="component" value="Unassembled WGS sequence"/>
</dbReference>
<dbReference type="Gene3D" id="1.20.1250.20">
    <property type="entry name" value="MFS general substrate transporter like domains"/>
    <property type="match status" value="1"/>
</dbReference>
<keyword evidence="3 6" id="KW-0812">Transmembrane</keyword>
<dbReference type="InterPro" id="IPR005829">
    <property type="entry name" value="Sugar_transporter_CS"/>
</dbReference>
<evidence type="ECO:0000313" key="8">
    <source>
        <dbReference type="EMBL" id="CAH6662172.1"/>
    </source>
</evidence>
<dbReference type="SUPFAM" id="SSF103473">
    <property type="entry name" value="MFS general substrate transporter"/>
    <property type="match status" value="1"/>
</dbReference>
<feature type="domain" description="Major facilitator superfamily (MFS) profile" evidence="7">
    <location>
        <begin position="24"/>
        <end position="440"/>
    </location>
</feature>
<dbReference type="PROSITE" id="PS50850">
    <property type="entry name" value="MFS"/>
    <property type="match status" value="1"/>
</dbReference>
<evidence type="ECO:0000256" key="1">
    <source>
        <dbReference type="ARBA" id="ARBA00004651"/>
    </source>
</evidence>
<evidence type="ECO:0000256" key="3">
    <source>
        <dbReference type="ARBA" id="ARBA00022692"/>
    </source>
</evidence>